<gene>
    <name evidence="1" type="ORF">FSB_LOCUS3457</name>
</gene>
<dbReference type="EMBL" id="OIVN01000169">
    <property type="protein sequence ID" value="SPC75575.1"/>
    <property type="molecule type" value="Genomic_DNA"/>
</dbReference>
<accession>A0A2N9ELC2</accession>
<reference evidence="1" key="1">
    <citation type="submission" date="2018-02" db="EMBL/GenBank/DDBJ databases">
        <authorList>
            <person name="Cohen D.B."/>
            <person name="Kent A.D."/>
        </authorList>
    </citation>
    <scope>NUCLEOTIDE SEQUENCE</scope>
</reference>
<organism evidence="1">
    <name type="scientific">Fagus sylvatica</name>
    <name type="common">Beechnut</name>
    <dbReference type="NCBI Taxonomy" id="28930"/>
    <lineage>
        <taxon>Eukaryota</taxon>
        <taxon>Viridiplantae</taxon>
        <taxon>Streptophyta</taxon>
        <taxon>Embryophyta</taxon>
        <taxon>Tracheophyta</taxon>
        <taxon>Spermatophyta</taxon>
        <taxon>Magnoliopsida</taxon>
        <taxon>eudicotyledons</taxon>
        <taxon>Gunneridae</taxon>
        <taxon>Pentapetalae</taxon>
        <taxon>rosids</taxon>
        <taxon>fabids</taxon>
        <taxon>Fagales</taxon>
        <taxon>Fagaceae</taxon>
        <taxon>Fagus</taxon>
    </lineage>
</organism>
<evidence type="ECO:0000313" key="1">
    <source>
        <dbReference type="EMBL" id="SPC75575.1"/>
    </source>
</evidence>
<sequence>MADPSSFSLEPCTVGAATNLNSGSLFLGFSPPSLSWLLSLLPLMVLKGEFEDGVGFESMVLWVDLLGEPVWDWCCVKPCGGWFLDEDFGFLDEPVWDVIG</sequence>
<proteinExistence type="predicted"/>
<protein>
    <submittedName>
        <fullName evidence="1">Uncharacterized protein</fullName>
    </submittedName>
</protein>
<dbReference type="AlphaFoldDB" id="A0A2N9ELC2"/>
<name>A0A2N9ELC2_FAGSY</name>